<dbReference type="GO" id="GO:0005737">
    <property type="term" value="C:cytoplasm"/>
    <property type="evidence" value="ECO:0007669"/>
    <property type="project" value="TreeGrafter"/>
</dbReference>
<dbReference type="PANTHER" id="PTHR45663">
    <property type="entry name" value="GEO12009P1"/>
    <property type="match status" value="1"/>
</dbReference>
<keyword evidence="5 9" id="KW-0676">Redox-active center</keyword>
<dbReference type="PANTHER" id="PTHR45663:SF11">
    <property type="entry name" value="GEO12009P1"/>
    <property type="match status" value="1"/>
</dbReference>
<evidence type="ECO:0000256" key="1">
    <source>
        <dbReference type="ARBA" id="ARBA00008987"/>
    </source>
</evidence>
<organism evidence="11 12">
    <name type="scientific">Calothrix parasitica NIES-267</name>
    <dbReference type="NCBI Taxonomy" id="1973488"/>
    <lineage>
        <taxon>Bacteria</taxon>
        <taxon>Bacillati</taxon>
        <taxon>Cyanobacteriota</taxon>
        <taxon>Cyanophyceae</taxon>
        <taxon>Nostocales</taxon>
        <taxon>Calotrichaceae</taxon>
        <taxon>Calothrix</taxon>
    </lineage>
</organism>
<evidence type="ECO:0000256" key="2">
    <source>
        <dbReference type="ARBA" id="ARBA00022448"/>
    </source>
</evidence>
<dbReference type="InterPro" id="IPR017937">
    <property type="entry name" value="Thioredoxin_CS"/>
</dbReference>
<evidence type="ECO:0000256" key="6">
    <source>
        <dbReference type="NCBIfam" id="TIGR01068"/>
    </source>
</evidence>
<name>A0A1Z4LQQ3_9CYAN</name>
<keyword evidence="3" id="KW-0249">Electron transport</keyword>
<keyword evidence="2" id="KW-0813">Transport</keyword>
<dbReference type="AlphaFoldDB" id="A0A1Z4LQQ3"/>
<dbReference type="OrthoDB" id="530955at2"/>
<feature type="active site" description="Nucleophile" evidence="8">
    <location>
        <position position="31"/>
    </location>
</feature>
<proteinExistence type="inferred from homology"/>
<dbReference type="PRINTS" id="PR00421">
    <property type="entry name" value="THIOREDOXIN"/>
</dbReference>
<dbReference type="FunFam" id="3.40.30.10:FF:000001">
    <property type="entry name" value="Thioredoxin"/>
    <property type="match status" value="1"/>
</dbReference>
<dbReference type="InterPro" id="IPR013766">
    <property type="entry name" value="Thioredoxin_domain"/>
</dbReference>
<feature type="site" description="Deprotonates C-terminal active site Cys" evidence="8">
    <location>
        <position position="25"/>
    </location>
</feature>
<evidence type="ECO:0000256" key="5">
    <source>
        <dbReference type="ARBA" id="ARBA00023284"/>
    </source>
</evidence>
<evidence type="ECO:0000256" key="4">
    <source>
        <dbReference type="ARBA" id="ARBA00023157"/>
    </source>
</evidence>
<evidence type="ECO:0000313" key="12">
    <source>
        <dbReference type="Proteomes" id="UP000218418"/>
    </source>
</evidence>
<dbReference type="PIRSF" id="PIRSF000077">
    <property type="entry name" value="Thioredoxin"/>
    <property type="match status" value="1"/>
</dbReference>
<dbReference type="GO" id="GO:0015035">
    <property type="term" value="F:protein-disulfide reductase activity"/>
    <property type="evidence" value="ECO:0007669"/>
    <property type="project" value="UniProtKB-UniRule"/>
</dbReference>
<dbReference type="SUPFAM" id="SSF52833">
    <property type="entry name" value="Thioredoxin-like"/>
    <property type="match status" value="1"/>
</dbReference>
<dbReference type="EMBL" id="AP018227">
    <property type="protein sequence ID" value="BAY83533.1"/>
    <property type="molecule type" value="Genomic_DNA"/>
</dbReference>
<feature type="site" description="Contributes to redox potential value" evidence="8">
    <location>
        <position position="33"/>
    </location>
</feature>
<feature type="site" description="Contributes to redox potential value" evidence="8">
    <location>
        <position position="32"/>
    </location>
</feature>
<dbReference type="PROSITE" id="PS00194">
    <property type="entry name" value="THIOREDOXIN_1"/>
    <property type="match status" value="1"/>
</dbReference>
<feature type="active site" description="Nucleophile" evidence="8">
    <location>
        <position position="34"/>
    </location>
</feature>
<dbReference type="Gene3D" id="3.40.30.10">
    <property type="entry name" value="Glutaredoxin"/>
    <property type="match status" value="1"/>
</dbReference>
<dbReference type="CDD" id="cd02947">
    <property type="entry name" value="TRX_family"/>
    <property type="match status" value="1"/>
</dbReference>
<reference evidence="11 12" key="1">
    <citation type="submission" date="2017-06" db="EMBL/GenBank/DDBJ databases">
        <title>Genome sequencing of cyanobaciteial culture collection at National Institute for Environmental Studies (NIES).</title>
        <authorList>
            <person name="Hirose Y."/>
            <person name="Shimura Y."/>
            <person name="Fujisawa T."/>
            <person name="Nakamura Y."/>
            <person name="Kawachi M."/>
        </authorList>
    </citation>
    <scope>NUCLEOTIDE SEQUENCE [LARGE SCALE GENOMIC DNA]</scope>
    <source>
        <strain evidence="11 12">NIES-267</strain>
    </source>
</reference>
<feature type="domain" description="Thioredoxin" evidence="10">
    <location>
        <begin position="1"/>
        <end position="106"/>
    </location>
</feature>
<gene>
    <name evidence="11" type="primary">trx</name>
    <name evidence="11" type="ORF">NIES267_30220</name>
</gene>
<evidence type="ECO:0000256" key="9">
    <source>
        <dbReference type="PIRSR" id="PIRSR000077-4"/>
    </source>
</evidence>
<evidence type="ECO:0000256" key="7">
    <source>
        <dbReference type="PIRNR" id="PIRNR000077"/>
    </source>
</evidence>
<evidence type="ECO:0000256" key="8">
    <source>
        <dbReference type="PIRSR" id="PIRSR000077-1"/>
    </source>
</evidence>
<evidence type="ECO:0000313" key="11">
    <source>
        <dbReference type="EMBL" id="BAY83533.1"/>
    </source>
</evidence>
<dbReference type="Proteomes" id="UP000218418">
    <property type="component" value="Chromosome"/>
</dbReference>
<comment type="similarity">
    <text evidence="1 7">Belongs to the thioredoxin family.</text>
</comment>
<keyword evidence="4 9" id="KW-1015">Disulfide bond</keyword>
<sequence>MTTVAKVPEAEFETLLESENFLVVDFTATWCGPCRVVAPLMEQLSTEFSESIKVIKIDVDKDKPLAKKYEVKTIPAVLYFKNGELVETIKGVSPYEEFANAVKANI</sequence>
<evidence type="ECO:0000256" key="3">
    <source>
        <dbReference type="ARBA" id="ARBA00022982"/>
    </source>
</evidence>
<evidence type="ECO:0000259" key="10">
    <source>
        <dbReference type="PROSITE" id="PS51352"/>
    </source>
</evidence>
<dbReference type="NCBIfam" id="TIGR01068">
    <property type="entry name" value="thioredoxin"/>
    <property type="match status" value="1"/>
</dbReference>
<dbReference type="PROSITE" id="PS51352">
    <property type="entry name" value="THIOREDOXIN_2"/>
    <property type="match status" value="1"/>
</dbReference>
<dbReference type="InterPro" id="IPR005746">
    <property type="entry name" value="Thioredoxin"/>
</dbReference>
<protein>
    <recommendedName>
        <fullName evidence="6 7">Thioredoxin</fullName>
    </recommendedName>
</protein>
<keyword evidence="12" id="KW-1185">Reference proteome</keyword>
<dbReference type="InterPro" id="IPR036249">
    <property type="entry name" value="Thioredoxin-like_sf"/>
</dbReference>
<dbReference type="Pfam" id="PF00085">
    <property type="entry name" value="Thioredoxin"/>
    <property type="match status" value="1"/>
</dbReference>
<feature type="disulfide bond" description="Redox-active" evidence="9">
    <location>
        <begin position="31"/>
        <end position="34"/>
    </location>
</feature>
<accession>A0A1Z4LQQ3</accession>